<comment type="caution">
    <text evidence="2">The sequence shown here is derived from an EMBL/GenBank/DDBJ whole genome shotgun (WGS) entry which is preliminary data.</text>
</comment>
<dbReference type="AlphaFoldDB" id="A0AAD9IPL3"/>
<name>A0AAD9IPL3_PROWI</name>
<evidence type="ECO:0000256" key="1">
    <source>
        <dbReference type="SAM" id="MobiDB-lite"/>
    </source>
</evidence>
<feature type="compositionally biased region" description="Basic and acidic residues" evidence="1">
    <location>
        <begin position="53"/>
        <end position="64"/>
    </location>
</feature>
<reference evidence="2" key="1">
    <citation type="submission" date="2021-01" db="EMBL/GenBank/DDBJ databases">
        <authorList>
            <person name="Eckstrom K.M.E."/>
        </authorList>
    </citation>
    <scope>NUCLEOTIDE SEQUENCE</scope>
    <source>
        <strain evidence="2">UVCC 0001</strain>
    </source>
</reference>
<feature type="region of interest" description="Disordered" evidence="1">
    <location>
        <begin position="34"/>
        <end position="70"/>
    </location>
</feature>
<accession>A0AAD9IPL3</accession>
<keyword evidence="3" id="KW-1185">Reference proteome</keyword>
<organism evidence="2 3">
    <name type="scientific">Prototheca wickerhamii</name>
    <dbReference type="NCBI Taxonomy" id="3111"/>
    <lineage>
        <taxon>Eukaryota</taxon>
        <taxon>Viridiplantae</taxon>
        <taxon>Chlorophyta</taxon>
        <taxon>core chlorophytes</taxon>
        <taxon>Trebouxiophyceae</taxon>
        <taxon>Chlorellales</taxon>
        <taxon>Chlorellaceae</taxon>
        <taxon>Prototheca</taxon>
    </lineage>
</organism>
<protein>
    <submittedName>
        <fullName evidence="2">Uncharacterized protein</fullName>
    </submittedName>
</protein>
<feature type="region of interest" description="Disordered" evidence="1">
    <location>
        <begin position="428"/>
        <end position="448"/>
    </location>
</feature>
<dbReference type="Proteomes" id="UP001255856">
    <property type="component" value="Unassembled WGS sequence"/>
</dbReference>
<sequence length="448" mass="46662">MRELAEALHDFVDKDNKNALSEAVGRVLQETQQAAAAAAEEVPMDVAAAEPEAALKKESDAKPETEEEAQVLSSIASVAARRRAIHSLDALSPGGEEAFGSAARADGQPSSSANPASTLESALVAAAAAFPDVVSDSDTGSAIEVDLSDSGVPWVLRWLAAEVPGDLGDWKAAASGFQALLDLCLRECALPAADAGAAAVWKARRGQAAAALANVLAGTTRPRLGCWTPELTRDGRNPDTWLTAAVIQMRAGDIASAEASVSSAAYLVESAASVFARGDPFSDLDPLRSPGGTPYAQTEHQRQAAAVRLVSGLLDAGRQDWEAAAAAFQPLAAQGGGHAAAAAGNAAICKLYLNDLHGAIDLLESAFREQPTQMLQASFVCNLMALLDLTCPNSNAKRRFASWVDSIAPDDLDVARLERRAAPQAAGARVRRPCDRGKSGARSYFDRA</sequence>
<gene>
    <name evidence="2" type="ORF">QBZ16_000606</name>
</gene>
<dbReference type="PANTHER" id="PTHR21581:SF6">
    <property type="entry name" value="TRAFFICKING PROTEIN PARTICLE COMPLEX SUBUNIT 12"/>
    <property type="match status" value="1"/>
</dbReference>
<dbReference type="PANTHER" id="PTHR21581">
    <property type="entry name" value="D-ALANYL-D-ALANINE CARBOXYPEPTIDASE"/>
    <property type="match status" value="1"/>
</dbReference>
<feature type="compositionally biased region" description="Basic and acidic residues" evidence="1">
    <location>
        <begin position="432"/>
        <end position="448"/>
    </location>
</feature>
<dbReference type="EMBL" id="JASFZW010000001">
    <property type="protein sequence ID" value="KAK2080752.1"/>
    <property type="molecule type" value="Genomic_DNA"/>
</dbReference>
<feature type="compositionally biased region" description="Low complexity" evidence="1">
    <location>
        <begin position="34"/>
        <end position="52"/>
    </location>
</feature>
<evidence type="ECO:0000313" key="3">
    <source>
        <dbReference type="Proteomes" id="UP001255856"/>
    </source>
</evidence>
<evidence type="ECO:0000313" key="2">
    <source>
        <dbReference type="EMBL" id="KAK2080752.1"/>
    </source>
</evidence>
<proteinExistence type="predicted"/>